<dbReference type="RefSeq" id="WP_019825318.1">
    <property type="nucleotide sequence ID" value="NZ_AJZD02000171.1"/>
</dbReference>
<protein>
    <recommendedName>
        <fullName evidence="4">DUF2523 domain-containing protein</fullName>
    </recommendedName>
</protein>
<dbReference type="Pfam" id="PF10734">
    <property type="entry name" value="DUF2523"/>
    <property type="match status" value="1"/>
</dbReference>
<evidence type="ECO:0000313" key="3">
    <source>
        <dbReference type="Proteomes" id="UP000094802"/>
    </source>
</evidence>
<evidence type="ECO:0000313" key="2">
    <source>
        <dbReference type="EMBL" id="OEF93217.1"/>
    </source>
</evidence>
<keyword evidence="1" id="KW-0812">Transmembrane</keyword>
<organism evidence="2 3">
    <name type="scientific">Vibrio splendidus 12E03</name>
    <dbReference type="NCBI Taxonomy" id="1191305"/>
    <lineage>
        <taxon>Bacteria</taxon>
        <taxon>Pseudomonadati</taxon>
        <taxon>Pseudomonadota</taxon>
        <taxon>Gammaproteobacteria</taxon>
        <taxon>Vibrionales</taxon>
        <taxon>Vibrionaceae</taxon>
        <taxon>Vibrio</taxon>
    </lineage>
</organism>
<dbReference type="AlphaFoldDB" id="A0A1E5FS56"/>
<name>A0A1E5FS56_VIBSP</name>
<gene>
    <name evidence="2" type="ORF">A142_21470</name>
</gene>
<proteinExistence type="predicted"/>
<dbReference type="InterPro" id="IPR019670">
    <property type="entry name" value="DUF2523"/>
</dbReference>
<comment type="caution">
    <text evidence="2">The sequence shown here is derived from an EMBL/GenBank/DDBJ whole genome shotgun (WGS) entry which is preliminary data.</text>
</comment>
<feature type="transmembrane region" description="Helical" evidence="1">
    <location>
        <begin position="5"/>
        <end position="24"/>
    </location>
</feature>
<sequence length="129" mass="13632">MYSAIYTSIWTFCSFLFSAAFGWFGRALPWIAGFFGSTVTQIALSFGWGVTTFSGFNILTSYLLDFAASGMAGVPAAVPQLLGLMWVDKALNLMLSSAFALMTLKGLKAGKISRGAWSVPGSKTGGFGA</sequence>
<reference evidence="2 3" key="1">
    <citation type="journal article" date="2012" name="Science">
        <title>Ecological populations of bacteria act as socially cohesive units of antibiotic production and resistance.</title>
        <authorList>
            <person name="Cordero O.X."/>
            <person name="Wildschutte H."/>
            <person name="Kirkup B."/>
            <person name="Proehl S."/>
            <person name="Ngo L."/>
            <person name="Hussain F."/>
            <person name="Le Roux F."/>
            <person name="Mincer T."/>
            <person name="Polz M.F."/>
        </authorList>
    </citation>
    <scope>NUCLEOTIDE SEQUENCE [LARGE SCALE GENOMIC DNA]</scope>
    <source>
        <strain evidence="2 3">12E03</strain>
    </source>
</reference>
<accession>A0A1E5FS56</accession>
<evidence type="ECO:0000256" key="1">
    <source>
        <dbReference type="SAM" id="Phobius"/>
    </source>
</evidence>
<dbReference type="EMBL" id="AJZD02000171">
    <property type="protein sequence ID" value="OEF93217.1"/>
    <property type="molecule type" value="Genomic_DNA"/>
</dbReference>
<keyword evidence="1" id="KW-1133">Transmembrane helix</keyword>
<evidence type="ECO:0008006" key="4">
    <source>
        <dbReference type="Google" id="ProtNLM"/>
    </source>
</evidence>
<dbReference type="Proteomes" id="UP000094802">
    <property type="component" value="Unassembled WGS sequence"/>
</dbReference>
<keyword evidence="1" id="KW-0472">Membrane</keyword>